<feature type="binding site" evidence="8">
    <location>
        <begin position="108"/>
        <end position="114"/>
    </location>
    <ligand>
        <name>ATP</name>
        <dbReference type="ChEBI" id="CHEBI:30616"/>
    </ligand>
</feature>
<feature type="domain" description="Mur ligase N-terminal catalytic" evidence="10">
    <location>
        <begin position="23"/>
        <end position="88"/>
    </location>
</feature>
<feature type="binding site" evidence="8">
    <location>
        <position position="457"/>
    </location>
    <ligand>
        <name>meso-2,6-diaminopimelate</name>
        <dbReference type="ChEBI" id="CHEBI:57791"/>
    </ligand>
</feature>
<feature type="short sequence motif" description="Meso-diaminopimelate recognition motif" evidence="8">
    <location>
        <begin position="407"/>
        <end position="410"/>
    </location>
</feature>
<comment type="caution">
    <text evidence="13">The sequence shown here is derived from an EMBL/GenBank/DDBJ whole genome shotgun (WGS) entry which is preliminary data.</text>
</comment>
<keyword evidence="3 8" id="KW-0132">Cell division</keyword>
<evidence type="ECO:0000256" key="3">
    <source>
        <dbReference type="ARBA" id="ARBA00022618"/>
    </source>
</evidence>
<feature type="binding site" evidence="8">
    <location>
        <position position="461"/>
    </location>
    <ligand>
        <name>meso-2,6-diaminopimelate</name>
        <dbReference type="ChEBI" id="CHEBI:57791"/>
    </ligand>
</feature>
<dbReference type="SUPFAM" id="SSF63418">
    <property type="entry name" value="MurE/MurF N-terminal domain"/>
    <property type="match status" value="1"/>
</dbReference>
<comment type="similarity">
    <text evidence="2 8">Belongs to the MurCDEF family. MurE subfamily.</text>
</comment>
<keyword evidence="8" id="KW-0460">Magnesium</keyword>
<evidence type="ECO:0000259" key="11">
    <source>
        <dbReference type="Pfam" id="PF02875"/>
    </source>
</evidence>
<dbReference type="EC" id="6.3.2.13" evidence="8"/>
<keyword evidence="8" id="KW-0963">Cytoplasm</keyword>
<dbReference type="InterPro" id="IPR013221">
    <property type="entry name" value="Mur_ligase_cen"/>
</dbReference>
<evidence type="ECO:0000256" key="6">
    <source>
        <dbReference type="ARBA" id="ARBA00023306"/>
    </source>
</evidence>
<dbReference type="HAMAP" id="MF_00208">
    <property type="entry name" value="MurE"/>
    <property type="match status" value="1"/>
</dbReference>
<evidence type="ECO:0000259" key="12">
    <source>
        <dbReference type="Pfam" id="PF08245"/>
    </source>
</evidence>
<comment type="pathway">
    <text evidence="1 8 9">Cell wall biogenesis; peptidoglycan biosynthesis.</text>
</comment>
<dbReference type="InterPro" id="IPR036565">
    <property type="entry name" value="Mur-like_cat_sf"/>
</dbReference>
<feature type="binding site" evidence="8">
    <location>
        <begin position="150"/>
        <end position="151"/>
    </location>
    <ligand>
        <name>UDP-N-acetyl-alpha-D-muramoyl-L-alanyl-D-glutamate</name>
        <dbReference type="ChEBI" id="CHEBI:83900"/>
    </ligand>
</feature>
<accession>A0ABV9GJH2</accession>
<evidence type="ECO:0000256" key="4">
    <source>
        <dbReference type="ARBA" id="ARBA00022960"/>
    </source>
</evidence>
<dbReference type="Gene3D" id="3.40.1190.10">
    <property type="entry name" value="Mur-like, catalytic domain"/>
    <property type="match status" value="1"/>
</dbReference>
<keyword evidence="8" id="KW-0067">ATP-binding</keyword>
<evidence type="ECO:0000256" key="7">
    <source>
        <dbReference type="ARBA" id="ARBA00023316"/>
    </source>
</evidence>
<dbReference type="InterPro" id="IPR005761">
    <property type="entry name" value="UDP-N-AcMur-Glu-dNH2Pim_ligase"/>
</dbReference>
<comment type="caution">
    <text evidence="8">Lacks conserved residue(s) required for the propagation of feature annotation.</text>
</comment>
<keyword evidence="14" id="KW-1185">Reference proteome</keyword>
<dbReference type="PANTHER" id="PTHR23135">
    <property type="entry name" value="MUR LIGASE FAMILY MEMBER"/>
    <property type="match status" value="1"/>
</dbReference>
<dbReference type="NCBIfam" id="TIGR01085">
    <property type="entry name" value="murE"/>
    <property type="match status" value="1"/>
</dbReference>
<feature type="binding site" evidence="8">
    <location>
        <position position="177"/>
    </location>
    <ligand>
        <name>UDP-N-acetyl-alpha-D-muramoyl-L-alanyl-D-glutamate</name>
        <dbReference type="ChEBI" id="CHEBI:83900"/>
    </ligand>
</feature>
<feature type="modified residue" description="N6-carboxylysine" evidence="8">
    <location>
        <position position="217"/>
    </location>
</feature>
<dbReference type="Gene3D" id="3.90.190.20">
    <property type="entry name" value="Mur ligase, C-terminal domain"/>
    <property type="match status" value="1"/>
</dbReference>
<comment type="cofactor">
    <cofactor evidence="8">
        <name>Mg(2+)</name>
        <dbReference type="ChEBI" id="CHEBI:18420"/>
    </cofactor>
</comment>
<feature type="domain" description="Mur ligase C-terminal" evidence="11">
    <location>
        <begin position="334"/>
        <end position="459"/>
    </location>
</feature>
<protein>
    <recommendedName>
        <fullName evidence="8">UDP-N-acetylmuramoyl-L-alanyl-D-glutamate--2,6-diaminopimelate ligase</fullName>
        <ecNumber evidence="8">6.3.2.13</ecNumber>
    </recommendedName>
    <alternativeName>
        <fullName evidence="8">Meso-A2pm-adding enzyme</fullName>
    </alternativeName>
    <alternativeName>
        <fullName evidence="8">Meso-diaminopimelate-adding enzyme</fullName>
    </alternativeName>
    <alternativeName>
        <fullName evidence="8">UDP-MurNAc-L-Ala-D-Glu:meso-diaminopimelate ligase</fullName>
    </alternativeName>
    <alternativeName>
        <fullName evidence="8">UDP-MurNAc-tripeptide synthetase</fullName>
    </alternativeName>
    <alternativeName>
        <fullName evidence="8">UDP-N-acetylmuramyl-tripeptide synthetase</fullName>
    </alternativeName>
</protein>
<feature type="binding site" evidence="8">
    <location>
        <position position="183"/>
    </location>
    <ligand>
        <name>UDP-N-acetyl-alpha-D-muramoyl-L-alanyl-D-glutamate</name>
        <dbReference type="ChEBI" id="CHEBI:83900"/>
    </ligand>
</feature>
<dbReference type="PANTHER" id="PTHR23135:SF4">
    <property type="entry name" value="UDP-N-ACETYLMURAMOYL-L-ALANYL-D-GLUTAMATE--2,6-DIAMINOPIMELATE LIGASE MURE HOMOLOG, CHLOROPLASTIC"/>
    <property type="match status" value="1"/>
</dbReference>
<keyword evidence="6 8" id="KW-0131">Cell cycle</keyword>
<dbReference type="GO" id="GO:0008765">
    <property type="term" value="F:UDP-N-acetylmuramoylalanyl-D-glutamate-2,6-diaminopimelate ligase activity"/>
    <property type="evidence" value="ECO:0007669"/>
    <property type="project" value="UniProtKB-EC"/>
</dbReference>
<dbReference type="InterPro" id="IPR036615">
    <property type="entry name" value="Mur_ligase_C_dom_sf"/>
</dbReference>
<evidence type="ECO:0000256" key="5">
    <source>
        <dbReference type="ARBA" id="ARBA00022984"/>
    </source>
</evidence>
<keyword evidence="5 8" id="KW-0573">Peptidoglycan synthesis</keyword>
<dbReference type="InterPro" id="IPR004101">
    <property type="entry name" value="Mur_ligase_C"/>
</dbReference>
<evidence type="ECO:0000259" key="10">
    <source>
        <dbReference type="Pfam" id="PF01225"/>
    </source>
</evidence>
<feature type="binding site" evidence="8">
    <location>
        <position position="149"/>
    </location>
    <ligand>
        <name>UDP-N-acetyl-alpha-D-muramoyl-L-alanyl-D-glutamate</name>
        <dbReference type="ChEBI" id="CHEBI:83900"/>
    </ligand>
</feature>
<evidence type="ECO:0000256" key="1">
    <source>
        <dbReference type="ARBA" id="ARBA00004752"/>
    </source>
</evidence>
<keyword evidence="8" id="KW-0547">Nucleotide-binding</keyword>
<comment type="catalytic activity">
    <reaction evidence="8">
        <text>UDP-N-acetyl-alpha-D-muramoyl-L-alanyl-D-glutamate + meso-2,6-diaminopimelate + ATP = UDP-N-acetyl-alpha-D-muramoyl-L-alanyl-gamma-D-glutamyl-meso-2,6-diaminopimelate + ADP + phosphate + H(+)</text>
        <dbReference type="Rhea" id="RHEA:23676"/>
        <dbReference type="ChEBI" id="CHEBI:15378"/>
        <dbReference type="ChEBI" id="CHEBI:30616"/>
        <dbReference type="ChEBI" id="CHEBI:43474"/>
        <dbReference type="ChEBI" id="CHEBI:57791"/>
        <dbReference type="ChEBI" id="CHEBI:83900"/>
        <dbReference type="ChEBI" id="CHEBI:83905"/>
        <dbReference type="ChEBI" id="CHEBI:456216"/>
        <dbReference type="EC" id="6.3.2.13"/>
    </reaction>
</comment>
<dbReference type="Pfam" id="PF08245">
    <property type="entry name" value="Mur_ligase_M"/>
    <property type="match status" value="1"/>
</dbReference>
<dbReference type="Pfam" id="PF01225">
    <property type="entry name" value="Mur_ligase"/>
    <property type="match status" value="1"/>
</dbReference>
<evidence type="ECO:0000313" key="14">
    <source>
        <dbReference type="Proteomes" id="UP001596022"/>
    </source>
</evidence>
<evidence type="ECO:0000313" key="13">
    <source>
        <dbReference type="EMBL" id="MFC4617253.1"/>
    </source>
</evidence>
<name>A0ABV9GJH2_9BACL</name>
<proteinExistence type="inferred from homology"/>
<feature type="binding site" evidence="8">
    <location>
        <position position="185"/>
    </location>
    <ligand>
        <name>UDP-N-acetyl-alpha-D-muramoyl-L-alanyl-D-glutamate</name>
        <dbReference type="ChEBI" id="CHEBI:83900"/>
    </ligand>
</feature>
<reference evidence="14" key="1">
    <citation type="journal article" date="2019" name="Int. J. Syst. Evol. Microbiol.">
        <title>The Global Catalogue of Microorganisms (GCM) 10K type strain sequencing project: providing services to taxonomists for standard genome sequencing and annotation.</title>
        <authorList>
            <consortium name="The Broad Institute Genomics Platform"/>
            <consortium name="The Broad Institute Genome Sequencing Center for Infectious Disease"/>
            <person name="Wu L."/>
            <person name="Ma J."/>
        </authorList>
    </citation>
    <scope>NUCLEOTIDE SEQUENCE [LARGE SCALE GENOMIC DNA]</scope>
    <source>
        <strain evidence="14">CGMCC 1.16306</strain>
    </source>
</reference>
<gene>
    <name evidence="8" type="primary">murE</name>
    <name evidence="13" type="ORF">ACFO4N_00760</name>
</gene>
<dbReference type="NCBIfam" id="NF001124">
    <property type="entry name" value="PRK00139.1-2"/>
    <property type="match status" value="1"/>
</dbReference>
<comment type="PTM">
    <text evidence="8">Carboxylation is probably crucial for Mg(2+) binding and, consequently, for the gamma-phosphate positioning of ATP.</text>
</comment>
<comment type="subcellular location">
    <subcellularLocation>
        <location evidence="8 9">Cytoplasm</location>
    </subcellularLocation>
</comment>
<feature type="binding site" evidence="8">
    <location>
        <begin position="407"/>
        <end position="410"/>
    </location>
    <ligand>
        <name>meso-2,6-diaminopimelate</name>
        <dbReference type="ChEBI" id="CHEBI:57791"/>
    </ligand>
</feature>
<feature type="domain" description="Mur ligase central" evidence="12">
    <location>
        <begin position="106"/>
        <end position="311"/>
    </location>
</feature>
<dbReference type="InterPro" id="IPR035911">
    <property type="entry name" value="MurE/MurF_N"/>
</dbReference>
<dbReference type="Gene3D" id="3.40.1390.10">
    <property type="entry name" value="MurE/MurF, N-terminal domain"/>
    <property type="match status" value="1"/>
</dbReference>
<evidence type="ECO:0000256" key="9">
    <source>
        <dbReference type="RuleBase" id="RU004135"/>
    </source>
</evidence>
<dbReference type="EMBL" id="JBHSFW010000001">
    <property type="protein sequence ID" value="MFC4617253.1"/>
    <property type="molecule type" value="Genomic_DNA"/>
</dbReference>
<sequence>MKLSELAHVIGSHQLVGMKDPDVQSIEMDNRRVKPGALFVCIKGERFDGHDFAEDAVSKGAVALVAERQLPIAVPMIIVSDARRALPMIADHFYGHPTSSLSLIGVTGTKGKTTVTHLIRAIQEEAGIPTGLVGTLGIHYKDHHEKVNNTTPESLDLQRSFRNMVDCQVPSAVMEVSSHALVQGRVRGLDFNIAVFTNLTHDHLDYHGTMENYLYAKSLLFSQLGNTYGTDRLKAAVLNQDDEATAVLKKMTAVPVWTFGIDQSADFTADHIEMTATGTRFTLKTPVGTHPVETKLVGKFNVYNILAACTACFVNGINIEAILRAIEKMEGVSGRFETVRSGQNFTVIVDYSHTPDSLKNALIAIREVASGRVITVVGCGGDRDRLKRPIMAKAAVDLSDVAIFTSDNPRTEDPDSIIEDMKAGVSDGSYEAITDRRQAIERAIGMACPNDVVLIAGKGHETYQIIGEKVIDFDDREVARNAIKERQNHGR</sequence>
<comment type="function">
    <text evidence="8">Catalyzes the addition of meso-diaminopimelic acid to the nucleotide precursor UDP-N-acetylmuramoyl-L-alanyl-D-glutamate (UMAG) in the biosynthesis of bacterial cell-wall peptidoglycan.</text>
</comment>
<dbReference type="RefSeq" id="WP_376844308.1">
    <property type="nucleotide sequence ID" value="NZ_JBHSFW010000001.1"/>
</dbReference>
<dbReference type="Pfam" id="PF02875">
    <property type="entry name" value="Mur_ligase_C"/>
    <property type="match status" value="1"/>
</dbReference>
<keyword evidence="7 8" id="KW-0961">Cell wall biogenesis/degradation</keyword>
<evidence type="ECO:0000256" key="8">
    <source>
        <dbReference type="HAMAP-Rule" id="MF_00208"/>
    </source>
</evidence>
<organism evidence="13 14">
    <name type="scientific">Camelliibacillus cellulosilyticus</name>
    <dbReference type="NCBI Taxonomy" id="2174486"/>
    <lineage>
        <taxon>Bacteria</taxon>
        <taxon>Bacillati</taxon>
        <taxon>Bacillota</taxon>
        <taxon>Bacilli</taxon>
        <taxon>Bacillales</taxon>
        <taxon>Sporolactobacillaceae</taxon>
        <taxon>Camelliibacillus</taxon>
    </lineage>
</organism>
<dbReference type="SUPFAM" id="SSF53623">
    <property type="entry name" value="MurD-like peptide ligases, catalytic domain"/>
    <property type="match status" value="1"/>
</dbReference>
<dbReference type="InterPro" id="IPR000713">
    <property type="entry name" value="Mur_ligase_N"/>
</dbReference>
<feature type="binding site" evidence="8">
    <location>
        <position position="383"/>
    </location>
    <ligand>
        <name>meso-2,6-diaminopimelate</name>
        <dbReference type="ChEBI" id="CHEBI:57791"/>
    </ligand>
</feature>
<dbReference type="Proteomes" id="UP001596022">
    <property type="component" value="Unassembled WGS sequence"/>
</dbReference>
<dbReference type="NCBIfam" id="NF001126">
    <property type="entry name" value="PRK00139.1-4"/>
    <property type="match status" value="1"/>
</dbReference>
<keyword evidence="4 8" id="KW-0133">Cell shape</keyword>
<evidence type="ECO:0000256" key="2">
    <source>
        <dbReference type="ARBA" id="ARBA00005898"/>
    </source>
</evidence>
<keyword evidence="8 13" id="KW-0436">Ligase</keyword>
<dbReference type="SUPFAM" id="SSF53244">
    <property type="entry name" value="MurD-like peptide ligases, peptide-binding domain"/>
    <property type="match status" value="1"/>
</dbReference>